<reference evidence="1 2" key="1">
    <citation type="submission" date="2018-06" db="EMBL/GenBank/DDBJ databases">
        <title>The Genome of Cuscuta australis (Dodder) Provides Insight into the Evolution of Plant Parasitism.</title>
        <authorList>
            <person name="Liu H."/>
        </authorList>
    </citation>
    <scope>NUCLEOTIDE SEQUENCE [LARGE SCALE GENOMIC DNA]</scope>
    <source>
        <strain evidence="2">cv. Yunnan</strain>
        <tissue evidence="1">Vines</tissue>
    </source>
</reference>
<sequence>MKLHLISQPTTRLEQVPLGLHDHAFRGRHGVPNDVVAVRIVHILFPEPFHGLVLVRGEGGEAACHEGGVAVRAVRRRYLLNGVDDATLKHHVAELGGEGFVGVVHLVPAAVGGPCRGVPYGCVHRHWL</sequence>
<dbReference type="Proteomes" id="UP000249390">
    <property type="component" value="Unassembled WGS sequence"/>
</dbReference>
<proteinExistence type="predicted"/>
<evidence type="ECO:0000313" key="2">
    <source>
        <dbReference type="Proteomes" id="UP000249390"/>
    </source>
</evidence>
<dbReference type="EMBL" id="NQVE01000206">
    <property type="protein sequence ID" value="RAL38765.1"/>
    <property type="molecule type" value="Genomic_DNA"/>
</dbReference>
<gene>
    <name evidence="1" type="ORF">DM860_013446</name>
</gene>
<evidence type="ECO:0000313" key="1">
    <source>
        <dbReference type="EMBL" id="RAL38765.1"/>
    </source>
</evidence>
<organism evidence="1 2">
    <name type="scientific">Cuscuta australis</name>
    <dbReference type="NCBI Taxonomy" id="267555"/>
    <lineage>
        <taxon>Eukaryota</taxon>
        <taxon>Viridiplantae</taxon>
        <taxon>Streptophyta</taxon>
        <taxon>Embryophyta</taxon>
        <taxon>Tracheophyta</taxon>
        <taxon>Spermatophyta</taxon>
        <taxon>Magnoliopsida</taxon>
        <taxon>eudicotyledons</taxon>
        <taxon>Gunneridae</taxon>
        <taxon>Pentapetalae</taxon>
        <taxon>asterids</taxon>
        <taxon>lamiids</taxon>
        <taxon>Solanales</taxon>
        <taxon>Convolvulaceae</taxon>
        <taxon>Cuscuteae</taxon>
        <taxon>Cuscuta</taxon>
        <taxon>Cuscuta subgen. Grammica</taxon>
        <taxon>Cuscuta sect. Cleistogrammica</taxon>
    </lineage>
</organism>
<accession>A0A328CZ75</accession>
<protein>
    <submittedName>
        <fullName evidence="1">Uncharacterized protein</fullName>
    </submittedName>
</protein>
<keyword evidence="2" id="KW-1185">Reference proteome</keyword>
<dbReference type="AlphaFoldDB" id="A0A328CZ75"/>
<name>A0A328CZ75_9ASTE</name>
<comment type="caution">
    <text evidence="1">The sequence shown here is derived from an EMBL/GenBank/DDBJ whole genome shotgun (WGS) entry which is preliminary data.</text>
</comment>